<dbReference type="OrthoDB" id="8657921at2759"/>
<dbReference type="OMA" id="TRERLIM"/>
<keyword evidence="2" id="KW-1185">Reference proteome</keyword>
<dbReference type="InParanoid" id="A0A672RP63"/>
<dbReference type="Proteomes" id="UP000472262">
    <property type="component" value="Unassembled WGS sequence"/>
</dbReference>
<dbReference type="AlphaFoldDB" id="A0A672RP63"/>
<accession>A0A672RP63</accession>
<sequence>MGILSKSIRNLHDLPRNGQDVVSTWKTKIICKTVKIEYDRTSEPFTKPELSTTIVNRLRNTLGSKETFLQKQNTLDAFNIIIDLATQLNRVTAKVSGQSQAFKMVDDLSLEECKGFIFRWSKELKCLRSKYKNNIGKISTVEKFRSLEALNIKTHQDQSLKDALKDFQWLIHILQSLPKSSVCQEGCARVELLNLYRRWKKGQLISMLPIMDFIMKTLLKEKDFILIQKPQHRSDGKRLTIII</sequence>
<dbReference type="FunCoup" id="A0A672RP63">
    <property type="interactions" value="38"/>
</dbReference>
<evidence type="ECO:0000313" key="2">
    <source>
        <dbReference type="Proteomes" id="UP000472262"/>
    </source>
</evidence>
<organism evidence="1 2">
    <name type="scientific">Sinocyclocheilus grahami</name>
    <name type="common">Dianchi golden-line fish</name>
    <name type="synonym">Barbus grahami</name>
    <dbReference type="NCBI Taxonomy" id="75366"/>
    <lineage>
        <taxon>Eukaryota</taxon>
        <taxon>Metazoa</taxon>
        <taxon>Chordata</taxon>
        <taxon>Craniata</taxon>
        <taxon>Vertebrata</taxon>
        <taxon>Euteleostomi</taxon>
        <taxon>Actinopterygii</taxon>
        <taxon>Neopterygii</taxon>
        <taxon>Teleostei</taxon>
        <taxon>Ostariophysi</taxon>
        <taxon>Cypriniformes</taxon>
        <taxon>Cyprinidae</taxon>
        <taxon>Cyprininae</taxon>
        <taxon>Sinocyclocheilus</taxon>
    </lineage>
</organism>
<reference evidence="1" key="2">
    <citation type="submission" date="2025-09" db="UniProtKB">
        <authorList>
            <consortium name="Ensembl"/>
        </authorList>
    </citation>
    <scope>IDENTIFICATION</scope>
</reference>
<reference evidence="1" key="1">
    <citation type="submission" date="2025-08" db="UniProtKB">
        <authorList>
            <consortium name="Ensembl"/>
        </authorList>
    </citation>
    <scope>IDENTIFICATION</scope>
</reference>
<name>A0A672RP63_SINGR</name>
<dbReference type="KEGG" id="sgh:107555238"/>
<proteinExistence type="predicted"/>
<gene>
    <name evidence="1" type="primary">zgc:113314</name>
</gene>
<protein>
    <submittedName>
        <fullName evidence="1">Uncharacterized LOC107555238</fullName>
    </submittedName>
</protein>
<evidence type="ECO:0000313" key="1">
    <source>
        <dbReference type="Ensembl" id="ENSSGRP00000090670.1"/>
    </source>
</evidence>
<dbReference type="GeneID" id="107555238"/>
<dbReference type="Ensembl" id="ENSSGRT00000096496.1">
    <property type="protein sequence ID" value="ENSSGRP00000090670.1"/>
    <property type="gene ID" value="ENSSGRG00000045470.1"/>
</dbReference>